<reference evidence="2" key="1">
    <citation type="submission" date="2016-10" db="EMBL/GenBank/DDBJ databases">
        <authorList>
            <person name="Varghese N."/>
            <person name="Submissions S."/>
        </authorList>
    </citation>
    <scope>NUCLEOTIDE SEQUENCE [LARGE SCALE GENOMIC DNA]</scope>
    <source>
        <strain evidence="2">DSM 23313</strain>
    </source>
</reference>
<organism evidence="1 2">
    <name type="scientific">Myroides phaeus</name>
    <dbReference type="NCBI Taxonomy" id="702745"/>
    <lineage>
        <taxon>Bacteria</taxon>
        <taxon>Pseudomonadati</taxon>
        <taxon>Bacteroidota</taxon>
        <taxon>Flavobacteriia</taxon>
        <taxon>Flavobacteriales</taxon>
        <taxon>Flavobacteriaceae</taxon>
        <taxon>Myroides</taxon>
    </lineage>
</organism>
<dbReference type="RefSeq" id="WP_090409771.1">
    <property type="nucleotide sequence ID" value="NZ_FNDQ01000019.1"/>
</dbReference>
<keyword evidence="2" id="KW-1185">Reference proteome</keyword>
<name>A0A1G8FTG3_9FLAO</name>
<evidence type="ECO:0000313" key="2">
    <source>
        <dbReference type="Proteomes" id="UP000243588"/>
    </source>
</evidence>
<protein>
    <submittedName>
        <fullName evidence="1">Uncharacterized protein</fullName>
    </submittedName>
</protein>
<dbReference type="Proteomes" id="UP000243588">
    <property type="component" value="Unassembled WGS sequence"/>
</dbReference>
<evidence type="ECO:0000313" key="1">
    <source>
        <dbReference type="EMBL" id="SDH85400.1"/>
    </source>
</evidence>
<dbReference type="AlphaFoldDB" id="A0A1G8FTG3"/>
<dbReference type="EMBL" id="FNDQ01000019">
    <property type="protein sequence ID" value="SDH85400.1"/>
    <property type="molecule type" value="Genomic_DNA"/>
</dbReference>
<gene>
    <name evidence="1" type="ORF">SAMN05421818_11917</name>
</gene>
<sequence>MKKYNKHNFFKHTYCEWKEISNSFIAGREPSYKSKAGSMYYFDENGVARYANHWGRAANCRWKLISTEKKNNVYCLAYATWDSFFPNNENEALYAIIYNSVKKDVTFKHKGCLNSENNLLRTANETAKRITKLKEIVESDQWYKHFDFIDIEEARAYFIEGLINTNKDFLLLKRELLSQN</sequence>
<proteinExistence type="predicted"/>
<accession>A0A1G8FTG3</accession>
<dbReference type="STRING" id="702745.SAMN05421818_11917"/>